<keyword evidence="2" id="KW-0472">Membrane</keyword>
<dbReference type="HOGENOM" id="CLU_1049017_0_0_11"/>
<protein>
    <submittedName>
        <fullName evidence="3">Uncharacterized protein</fullName>
    </submittedName>
</protein>
<evidence type="ECO:0000256" key="1">
    <source>
        <dbReference type="SAM" id="MobiDB-lite"/>
    </source>
</evidence>
<feature type="region of interest" description="Disordered" evidence="1">
    <location>
        <begin position="1"/>
        <end position="49"/>
    </location>
</feature>
<proteinExistence type="predicted"/>
<reference evidence="4" key="2">
    <citation type="submission" date="2012-08" db="EMBL/GenBank/DDBJ databases">
        <title>Whole-genome sequence of Nocardiopsis alba strain ATCC BAA-2165 associated with honeybees.</title>
        <authorList>
            <person name="Qiao J."/>
            <person name="Chen L."/>
            <person name="Li Y."/>
            <person name="Wang J."/>
            <person name="Zhang W."/>
            <person name="Chen S."/>
        </authorList>
    </citation>
    <scope>NUCLEOTIDE SEQUENCE [LARGE SCALE GENOMIC DNA]</scope>
    <source>
        <strain evidence="4">ATCC BAA-2165 / BE74</strain>
    </source>
</reference>
<evidence type="ECO:0000313" key="3">
    <source>
        <dbReference type="EMBL" id="AFR09697.1"/>
    </source>
</evidence>
<dbReference type="AlphaFoldDB" id="J7LGH2"/>
<accession>J7LGH2</accession>
<evidence type="ECO:0000313" key="4">
    <source>
        <dbReference type="Proteomes" id="UP000003779"/>
    </source>
</evidence>
<dbReference type="PATRIC" id="fig|1205910.3.peg.4236"/>
<sequence>MRTERGSVMLRMKAAPSARPSRAIGRIRPKSQRQSSMLRMSPDRVGPTAGATAMTMEMLPMVRPRRSAGIRFSTVVMSSGIMIAVPEACTIRPISRTVKFGARKQIRVPRLNRVIAVMNTCLRWNLWSRKPVTGMTTAITSMKAEVSHCPVETEMSRSRLRAGRATPMIVSFKMTTNAETRRSGMTSRVARASAPSSVVFGVLFLVTYFLVRSWVDEDRRIGGCAAAGPTRTRQESQLRRSEQYSEVGVGKKSGFSEGRRGSLAR</sequence>
<feature type="region of interest" description="Disordered" evidence="1">
    <location>
        <begin position="223"/>
        <end position="265"/>
    </location>
</feature>
<dbReference type="EMBL" id="CP003788">
    <property type="protein sequence ID" value="AFR09697.1"/>
    <property type="molecule type" value="Genomic_DNA"/>
</dbReference>
<name>J7LGH2_NOCAA</name>
<organism evidence="3 4">
    <name type="scientific">Nocardiopsis alba (strain ATCC BAA-2165 / BE74)</name>
    <dbReference type="NCBI Taxonomy" id="1205910"/>
    <lineage>
        <taxon>Bacteria</taxon>
        <taxon>Bacillati</taxon>
        <taxon>Actinomycetota</taxon>
        <taxon>Actinomycetes</taxon>
        <taxon>Streptosporangiales</taxon>
        <taxon>Nocardiopsidaceae</taxon>
        <taxon>Nocardiopsis</taxon>
    </lineage>
</organism>
<dbReference type="KEGG" id="nal:B005_4491"/>
<feature type="transmembrane region" description="Helical" evidence="2">
    <location>
        <begin position="192"/>
        <end position="211"/>
    </location>
</feature>
<gene>
    <name evidence="3" type="ordered locus">B005_4491</name>
</gene>
<reference evidence="3 4" key="1">
    <citation type="journal article" date="2012" name="J. Bacteriol.">
        <title>Whole-Genome Sequence of Nocardiopsis alba Strain ATCC BAA-2165, Associated with Honeybees.</title>
        <authorList>
            <person name="Qiao J."/>
            <person name="Chen L."/>
            <person name="Li Y."/>
            <person name="Wang J."/>
            <person name="Zhang W."/>
            <person name="Chen S."/>
        </authorList>
    </citation>
    <scope>NUCLEOTIDE SEQUENCE [LARGE SCALE GENOMIC DNA]</scope>
    <source>
        <strain evidence="4">ATCC BAA-2165 / BE74</strain>
    </source>
</reference>
<evidence type="ECO:0000256" key="2">
    <source>
        <dbReference type="SAM" id="Phobius"/>
    </source>
</evidence>
<feature type="compositionally biased region" description="Basic and acidic residues" evidence="1">
    <location>
        <begin position="232"/>
        <end position="243"/>
    </location>
</feature>
<keyword evidence="2" id="KW-1133">Transmembrane helix</keyword>
<dbReference type="Proteomes" id="UP000003779">
    <property type="component" value="Chromosome"/>
</dbReference>
<keyword evidence="2" id="KW-0812">Transmembrane</keyword>